<feature type="transmembrane region" description="Helical" evidence="2">
    <location>
        <begin position="35"/>
        <end position="55"/>
    </location>
</feature>
<keyword evidence="2" id="KW-0472">Membrane</keyword>
<dbReference type="InterPro" id="IPR039448">
    <property type="entry name" value="Beta_helix"/>
</dbReference>
<keyword evidence="1" id="KW-0677">Repeat</keyword>
<feature type="domain" description="Right handed beta helix" evidence="4">
    <location>
        <begin position="702"/>
        <end position="804"/>
    </location>
</feature>
<dbReference type="InterPro" id="IPR007742">
    <property type="entry name" value="NosD_dom"/>
</dbReference>
<dbReference type="SUPFAM" id="SSF51126">
    <property type="entry name" value="Pectin lyase-like"/>
    <property type="match status" value="3"/>
</dbReference>
<sequence>MCIERLFRFFVAVCIALSLRIPLTDMTIKFSIQTIRFLIIALCLLFPTFAAAGVITRDTVWQGEVALQDDILVPAGVTLIIRPGTVVRVATSESTKTDPEYMSPLTEITVRGTLKVEGTAKSPVLFSSAGENKAGNWAGIIVDGGRADLRSCRIMHAESALYVVDGTVHLADSELRGNRYGITALGAKSSLTVTACLITDNDYGLFLYKEAKVDSRDCTVRDNRKKDFYTGSFREHPGERSYTSGAGPAVARIYGDEVLLGDTIWQGRIEVKGIIRVPDGSRLVIMPGTIVEFGKRDTNGDGIGENGLLIQGLLLAKGNAKAPIIFRSAGKTGRQGDWDAINIMNSDGAQNLLEYCQIEDAYRGLHFHFSNVAVISSVLRNNYRAIQFQESTVTMRGNWLYGNKSGIQGRDSEVDFAGNVVSNNYLGGNFFRNDIQVRGNRFLRNLKEGLRLREGAAVVEGNLFDGNRFGLLVADAYYGSFGRNVITNNTEAGFSLKNADNIEITDNFIGNNGINGMSVQDVRAGIRGNQIAGNGERGMGIISFSGLITGNNFVRNGLYAIDLEGKNDVDAPANWWGGADAERVILDRSDEPMRGKVTHDGAMQTPLPYVWPLRDVLVSTTWEGAIVVTGKLDVGKDATLSVLPGTKIKFAEGAGLAVNGKLLARGEKTREITFTSLQKKEAGAWDEVLLEHANNSAIAYAVFEYATWGVHSHFTNLSLSDSSIHGNYGGMRFRSGPVTVTRCLFTDNTIGIRSYMGNGIFTENVITRNETGVFVREKGGGLTISKNNLFANSGYNIRVGDFNNEDVNARENWWGGGDPAETLFDGRKEPGIGIILYEPFLQKPISAGQAVGQ</sequence>
<feature type="domain" description="Periplasmic copper-binding protein NosD beta helix" evidence="3">
    <location>
        <begin position="433"/>
        <end position="560"/>
    </location>
</feature>
<keyword evidence="2" id="KW-1133">Transmembrane helix</keyword>
<dbReference type="STRING" id="351605.Gura_2772"/>
<evidence type="ECO:0000256" key="2">
    <source>
        <dbReference type="SAM" id="Phobius"/>
    </source>
</evidence>
<name>A5G578_GEOUR</name>
<dbReference type="PANTHER" id="PTHR22990:SF15">
    <property type="entry name" value="F-BOX ONLY PROTEIN 10"/>
    <property type="match status" value="1"/>
</dbReference>
<dbReference type="InterPro" id="IPR012334">
    <property type="entry name" value="Pectin_lyas_fold"/>
</dbReference>
<evidence type="ECO:0000313" key="6">
    <source>
        <dbReference type="Proteomes" id="UP000006695"/>
    </source>
</evidence>
<dbReference type="PANTHER" id="PTHR22990">
    <property type="entry name" value="F-BOX ONLY PROTEIN"/>
    <property type="match status" value="1"/>
</dbReference>
<organism evidence="5 6">
    <name type="scientific">Geotalea uraniireducens (strain Rf4)</name>
    <name type="common">Geobacter uraniireducens</name>
    <dbReference type="NCBI Taxonomy" id="351605"/>
    <lineage>
        <taxon>Bacteria</taxon>
        <taxon>Pseudomonadati</taxon>
        <taxon>Thermodesulfobacteriota</taxon>
        <taxon>Desulfuromonadia</taxon>
        <taxon>Geobacterales</taxon>
        <taxon>Geobacteraceae</taxon>
        <taxon>Geotalea</taxon>
    </lineage>
</organism>
<dbReference type="EMBL" id="CP000698">
    <property type="protein sequence ID" value="ABQ26946.1"/>
    <property type="molecule type" value="Genomic_DNA"/>
</dbReference>
<keyword evidence="2" id="KW-0812">Transmembrane</keyword>
<feature type="domain" description="Right handed beta helix" evidence="4">
    <location>
        <begin position="138"/>
        <end position="230"/>
    </location>
</feature>
<dbReference type="AlphaFoldDB" id="A5G578"/>
<evidence type="ECO:0000313" key="5">
    <source>
        <dbReference type="EMBL" id="ABQ26946.1"/>
    </source>
</evidence>
<evidence type="ECO:0000259" key="3">
    <source>
        <dbReference type="Pfam" id="PF05048"/>
    </source>
</evidence>
<dbReference type="InterPro" id="IPR051550">
    <property type="entry name" value="SCF-Subunits/Alg-Epimerases"/>
</dbReference>
<keyword evidence="6" id="KW-1185">Reference proteome</keyword>
<accession>A5G578</accession>
<proteinExistence type="predicted"/>
<dbReference type="Gene3D" id="2.160.20.10">
    <property type="entry name" value="Single-stranded right-handed beta-helix, Pectin lyase-like"/>
    <property type="match status" value="4"/>
</dbReference>
<reference evidence="5 6" key="1">
    <citation type="submission" date="2007-05" db="EMBL/GenBank/DDBJ databases">
        <title>Complete sequence of Geobacter uraniireducens Rf4.</title>
        <authorList>
            <consortium name="US DOE Joint Genome Institute"/>
            <person name="Copeland A."/>
            <person name="Lucas S."/>
            <person name="Lapidus A."/>
            <person name="Barry K."/>
            <person name="Detter J.C."/>
            <person name="Glavina del Rio T."/>
            <person name="Hammon N."/>
            <person name="Israni S."/>
            <person name="Dalin E."/>
            <person name="Tice H."/>
            <person name="Pitluck S."/>
            <person name="Chertkov O."/>
            <person name="Brettin T."/>
            <person name="Bruce D."/>
            <person name="Han C."/>
            <person name="Schmutz J."/>
            <person name="Larimer F."/>
            <person name="Land M."/>
            <person name="Hauser L."/>
            <person name="Kyrpides N."/>
            <person name="Mikhailova N."/>
            <person name="Shelobolina E."/>
            <person name="Aklujkar M."/>
            <person name="Lovley D."/>
            <person name="Richardson P."/>
        </authorList>
    </citation>
    <scope>NUCLEOTIDE SEQUENCE [LARGE SCALE GENOMIC DNA]</scope>
    <source>
        <strain evidence="5 6">Rf4</strain>
    </source>
</reference>
<dbReference type="InterPro" id="IPR011050">
    <property type="entry name" value="Pectin_lyase_fold/virulence"/>
</dbReference>
<dbReference type="HOGENOM" id="CLU_334583_0_0_7"/>
<protein>
    <submittedName>
        <fullName evidence="5">Parallel beta-helix repeat</fullName>
    </submittedName>
</protein>
<dbReference type="Proteomes" id="UP000006695">
    <property type="component" value="Chromosome"/>
</dbReference>
<evidence type="ECO:0000259" key="4">
    <source>
        <dbReference type="Pfam" id="PF13229"/>
    </source>
</evidence>
<dbReference type="SMART" id="SM00710">
    <property type="entry name" value="PbH1"/>
    <property type="match status" value="11"/>
</dbReference>
<dbReference type="InterPro" id="IPR006626">
    <property type="entry name" value="PbH1"/>
</dbReference>
<dbReference type="Pfam" id="PF13229">
    <property type="entry name" value="Beta_helix"/>
    <property type="match status" value="2"/>
</dbReference>
<gene>
    <name evidence="5" type="ordered locus">Gura_2772</name>
</gene>
<evidence type="ECO:0000256" key="1">
    <source>
        <dbReference type="ARBA" id="ARBA00022737"/>
    </source>
</evidence>
<dbReference type="Pfam" id="PF05048">
    <property type="entry name" value="NosD"/>
    <property type="match status" value="1"/>
</dbReference>
<dbReference type="KEGG" id="gur:Gura_2772"/>